<keyword evidence="8" id="KW-1133">Transmembrane helix</keyword>
<evidence type="ECO:0000256" key="14">
    <source>
        <dbReference type="RuleBase" id="RU363063"/>
    </source>
</evidence>
<evidence type="ECO:0000256" key="11">
    <source>
        <dbReference type="ARBA" id="ARBA00023180"/>
    </source>
</evidence>
<keyword evidence="5" id="KW-0808">Transferase</keyword>
<dbReference type="Pfam" id="PF01762">
    <property type="entry name" value="Galactosyl_T"/>
    <property type="match status" value="1"/>
</dbReference>
<evidence type="ECO:0000256" key="10">
    <source>
        <dbReference type="ARBA" id="ARBA00023136"/>
    </source>
</evidence>
<feature type="signal peptide" evidence="15">
    <location>
        <begin position="1"/>
        <end position="31"/>
    </location>
</feature>
<protein>
    <recommendedName>
        <fullName evidence="14">Hexosyltransferase</fullName>
        <ecNumber evidence="14">2.4.1.-</ecNumber>
    </recommendedName>
</protein>
<evidence type="ECO:0000313" key="17">
    <source>
        <dbReference type="Proteomes" id="UP000694546"/>
    </source>
</evidence>
<accession>A0A8C4YXX3</accession>
<evidence type="ECO:0000256" key="9">
    <source>
        <dbReference type="ARBA" id="ARBA00023034"/>
    </source>
</evidence>
<name>A0A8C4YXX3_GADMO</name>
<comment type="similarity">
    <text evidence="3 14">Belongs to the glycosyltransferase 31 family.</text>
</comment>
<keyword evidence="11" id="KW-0325">Glycoprotein</keyword>
<comment type="subcellular location">
    <subcellularLocation>
        <location evidence="1 14">Golgi apparatus membrane</location>
        <topology evidence="1 14">Single-pass type II membrane protein</topology>
    </subcellularLocation>
</comment>
<evidence type="ECO:0000256" key="15">
    <source>
        <dbReference type="SAM" id="SignalP"/>
    </source>
</evidence>
<keyword evidence="4 14" id="KW-0328">Glycosyltransferase</keyword>
<comment type="catalytic activity">
    <reaction evidence="13">
        <text>a beta-D-Gal-(1-&gt;4)-beta-D-Glc-(1&lt;-&gt;1)-Cer(d18:1(4E)) + UDP-N-acetyl-alpha-D-glucosamine = a beta-D-GlcNAc-(1-&gt;3)-beta-D-Gal-(1-&gt;4)-beta-D-Glc-(1&lt;-&gt;1)-Cer(d18:1(4E)) + UDP + H(+)</text>
        <dbReference type="Rhea" id="RHEA:13905"/>
        <dbReference type="ChEBI" id="CHEBI:15378"/>
        <dbReference type="ChEBI" id="CHEBI:17103"/>
        <dbReference type="ChEBI" id="CHEBI:17950"/>
        <dbReference type="ChEBI" id="CHEBI:57705"/>
        <dbReference type="ChEBI" id="CHEBI:58223"/>
        <dbReference type="EC" id="2.4.1.206"/>
    </reaction>
    <physiologicalReaction direction="left-to-right" evidence="13">
        <dbReference type="Rhea" id="RHEA:13906"/>
    </physiologicalReaction>
</comment>
<evidence type="ECO:0000256" key="4">
    <source>
        <dbReference type="ARBA" id="ARBA00022676"/>
    </source>
</evidence>
<dbReference type="PANTHER" id="PTHR11214">
    <property type="entry name" value="BETA-1,3-N-ACETYLGLUCOSAMINYLTRANSFERASE"/>
    <property type="match status" value="1"/>
</dbReference>
<evidence type="ECO:0000256" key="1">
    <source>
        <dbReference type="ARBA" id="ARBA00004323"/>
    </source>
</evidence>
<evidence type="ECO:0000256" key="13">
    <source>
        <dbReference type="ARBA" id="ARBA00049239"/>
    </source>
</evidence>
<dbReference type="GO" id="GO:0047256">
    <property type="term" value="F:lactosylceramide 1,3-N-acetyl-beta-D-glucosaminyltransferase activity"/>
    <property type="evidence" value="ECO:0007669"/>
    <property type="project" value="UniProtKB-EC"/>
</dbReference>
<dbReference type="GO" id="GO:0000139">
    <property type="term" value="C:Golgi membrane"/>
    <property type="evidence" value="ECO:0007669"/>
    <property type="project" value="UniProtKB-SubCell"/>
</dbReference>
<evidence type="ECO:0000256" key="12">
    <source>
        <dbReference type="ARBA" id="ARBA00048750"/>
    </source>
</evidence>
<gene>
    <name evidence="16" type="primary">b3gnt5b</name>
</gene>
<dbReference type="GO" id="GO:0006493">
    <property type="term" value="P:protein O-linked glycosylation"/>
    <property type="evidence" value="ECO:0007669"/>
    <property type="project" value="TreeGrafter"/>
</dbReference>
<organism evidence="16 17">
    <name type="scientific">Gadus morhua</name>
    <name type="common">Atlantic cod</name>
    <dbReference type="NCBI Taxonomy" id="8049"/>
    <lineage>
        <taxon>Eukaryota</taxon>
        <taxon>Metazoa</taxon>
        <taxon>Chordata</taxon>
        <taxon>Craniata</taxon>
        <taxon>Vertebrata</taxon>
        <taxon>Euteleostomi</taxon>
        <taxon>Actinopterygii</taxon>
        <taxon>Neopterygii</taxon>
        <taxon>Teleostei</taxon>
        <taxon>Neoteleostei</taxon>
        <taxon>Acanthomorphata</taxon>
        <taxon>Zeiogadaria</taxon>
        <taxon>Gadariae</taxon>
        <taxon>Gadiformes</taxon>
        <taxon>Gadoidei</taxon>
        <taxon>Gadidae</taxon>
        <taxon>Gadus</taxon>
    </lineage>
</organism>
<reference evidence="16" key="2">
    <citation type="submission" date="2025-09" db="UniProtKB">
        <authorList>
            <consortium name="Ensembl"/>
        </authorList>
    </citation>
    <scope>IDENTIFICATION</scope>
</reference>
<dbReference type="PANTHER" id="PTHR11214:SF21">
    <property type="entry name" value="LACTOSYLCERAMIDE 1,3-N-ACETYL-BETA-D-GLUCOSAMINYLTRANSFERASE"/>
    <property type="match status" value="1"/>
</dbReference>
<proteinExistence type="inferred from homology"/>
<dbReference type="EC" id="2.4.1.-" evidence="14"/>
<reference evidence="16" key="1">
    <citation type="submission" date="2025-08" db="UniProtKB">
        <authorList>
            <consortium name="Ensembl"/>
        </authorList>
    </citation>
    <scope>IDENTIFICATION</scope>
</reference>
<keyword evidence="6" id="KW-0812">Transmembrane</keyword>
<dbReference type="AlphaFoldDB" id="A0A8C4YXX3"/>
<dbReference type="InterPro" id="IPR002659">
    <property type="entry name" value="Glyco_trans_31"/>
</dbReference>
<keyword evidence="9 14" id="KW-0333">Golgi apparatus</keyword>
<dbReference type="GO" id="GO:0030148">
    <property type="term" value="P:sphingolipid biosynthetic process"/>
    <property type="evidence" value="ECO:0007669"/>
    <property type="project" value="UniProtKB-ARBA"/>
</dbReference>
<evidence type="ECO:0000313" key="16">
    <source>
        <dbReference type="Ensembl" id="ENSGMOP00000003099.2"/>
    </source>
</evidence>
<feature type="chain" id="PRO_5034130021" description="Hexosyltransferase" evidence="15">
    <location>
        <begin position="32"/>
        <end position="395"/>
    </location>
</feature>
<evidence type="ECO:0000256" key="5">
    <source>
        <dbReference type="ARBA" id="ARBA00022679"/>
    </source>
</evidence>
<dbReference type="GeneTree" id="ENSGT00940000159676"/>
<evidence type="ECO:0000256" key="3">
    <source>
        <dbReference type="ARBA" id="ARBA00008661"/>
    </source>
</evidence>
<dbReference type="OMA" id="VQLFATC"/>
<keyword evidence="17" id="KW-1185">Reference proteome</keyword>
<evidence type="ECO:0000256" key="8">
    <source>
        <dbReference type="ARBA" id="ARBA00022989"/>
    </source>
</evidence>
<dbReference type="FunFam" id="3.90.550.50:FF:000019">
    <property type="entry name" value="Hexosyltransferase"/>
    <property type="match status" value="1"/>
</dbReference>
<keyword evidence="15" id="KW-0732">Signal</keyword>
<sequence length="395" mass="45373">MFMNFRKMRRCQRVQLLTMCLVLSLMMVGWEQLDQSVVSHVKSYSYRFLDNRFAFIKDSFTIPQEEALSFSNYRYLLDHQDKCANQDVLLLLFVKTSPENTKRREAIRSTWGNESYIFQTLGADVKVVFVLGAPGTTPGGPFGTKEAGSSATKSHKAIVQDKLVKEDRLNGDLIQQDFADTFHNLTLKLIQQFHWAHTRCAQARFVMTADDDIFVHMPNLVGYLQEKARKEVKDFWIGRVHRGAPPIRDKDSKYYVPYEMYPWPTYPDYTAGAGYVVSRDVAEKIYQATLKLNATIYIDDVFMGICAHSMGVSPQEHLYFSGEGKAPYHVCIYDQMMTSHGHIEDIYDLWKVATDPLVKQRTSGFLGRMYCTAAKLALLCRPYFFNTYPCKGAFA</sequence>
<dbReference type="Proteomes" id="UP000694546">
    <property type="component" value="Chromosome 8"/>
</dbReference>
<dbReference type="Ensembl" id="ENSGMOT00000003197.2">
    <property type="protein sequence ID" value="ENSGMOP00000003099.2"/>
    <property type="gene ID" value="ENSGMOG00000002958.2"/>
</dbReference>
<comment type="catalytic activity">
    <reaction evidence="12">
        <text>a neolactoside nLc4Cer(d18:1(4E)) + UDP-N-acetyl-alpha-D-glucosamine = a neolactoside IV(3)-beta-GlcNAc-nLc4Cer(d18:1(4E)) + UDP + H(+)</text>
        <dbReference type="Rhea" id="RHEA:23004"/>
        <dbReference type="ChEBI" id="CHEBI:15378"/>
        <dbReference type="ChEBI" id="CHEBI:17006"/>
        <dbReference type="ChEBI" id="CHEBI:57705"/>
        <dbReference type="ChEBI" id="CHEBI:58223"/>
        <dbReference type="ChEBI" id="CHEBI:142448"/>
    </reaction>
    <physiologicalReaction direction="left-to-right" evidence="12">
        <dbReference type="Rhea" id="RHEA:23005"/>
    </physiologicalReaction>
</comment>
<evidence type="ECO:0000256" key="6">
    <source>
        <dbReference type="ARBA" id="ARBA00022692"/>
    </source>
</evidence>
<evidence type="ECO:0000256" key="2">
    <source>
        <dbReference type="ARBA" id="ARBA00004922"/>
    </source>
</evidence>
<keyword evidence="7" id="KW-0735">Signal-anchor</keyword>
<dbReference type="OrthoDB" id="115198at2759"/>
<evidence type="ECO:0000256" key="7">
    <source>
        <dbReference type="ARBA" id="ARBA00022968"/>
    </source>
</evidence>
<keyword evidence="10" id="KW-0472">Membrane</keyword>
<comment type="pathway">
    <text evidence="2">Protein modification; protein glycosylation.</text>
</comment>
<dbReference type="Gene3D" id="3.90.550.50">
    <property type="match status" value="1"/>
</dbReference>